<dbReference type="EMBL" id="JAAOIV010000007">
    <property type="protein sequence ID" value="NHN56151.1"/>
    <property type="molecule type" value="Genomic_DNA"/>
</dbReference>
<gene>
    <name evidence="7" type="ORF">G9U51_10215</name>
</gene>
<sequence length="381" mass="37194">MRTRSVALAAAAVATLAVGPAAGVYAADRYLTVGGPTVSGPAYASPTTPQSPGSDGSTPTPSQSEQSQATRNGTTVTSNAAGVVMIDTVVPGGEGAGTGIVLSSDGYVLTNYHVVQGSTQVRAVVPNGKRYTATVVGHDSSRDIAVLKLQDASGMAVAKLGSTASVGDKVTAVGQGNGEGVLYAASGTVVATNRQITASDEGSLAGAEQLTGLIQTDAPIVPGYSGGPLFNSTGQVVGVDTAASASNGQSVGTQATGSTEGYAIPIQSAMSVAQLIEKGTRTATNHIGPRAALGVQVQPSSGRGGAGVAIVGVVDGTGAASAGITAGSTLTAVGGQQIANSGDLSSVMNGYYPGQQVSVSWVDEAGTTHTAKLTLGTSTVN</sequence>
<dbReference type="PANTHER" id="PTHR43343">
    <property type="entry name" value="PEPTIDASE S12"/>
    <property type="match status" value="1"/>
</dbReference>
<dbReference type="Gene3D" id="2.40.10.10">
    <property type="entry name" value="Trypsin-like serine proteases"/>
    <property type="match status" value="2"/>
</dbReference>
<evidence type="ECO:0000256" key="4">
    <source>
        <dbReference type="SAM" id="MobiDB-lite"/>
    </source>
</evidence>
<dbReference type="InterPro" id="IPR051201">
    <property type="entry name" value="Chloro_Bact_Ser_Proteases"/>
</dbReference>
<feature type="compositionally biased region" description="Low complexity" evidence="4">
    <location>
        <begin position="45"/>
        <end position="68"/>
    </location>
</feature>
<keyword evidence="3" id="KW-0378">Hydrolase</keyword>
<dbReference type="SUPFAM" id="SSF50494">
    <property type="entry name" value="Trypsin-like serine proteases"/>
    <property type="match status" value="1"/>
</dbReference>
<dbReference type="SUPFAM" id="SSF50156">
    <property type="entry name" value="PDZ domain-like"/>
    <property type="match status" value="1"/>
</dbReference>
<evidence type="ECO:0000256" key="5">
    <source>
        <dbReference type="SAM" id="SignalP"/>
    </source>
</evidence>
<keyword evidence="2" id="KW-0645">Protease</keyword>
<dbReference type="PANTHER" id="PTHR43343:SF3">
    <property type="entry name" value="PROTEASE DO-LIKE 8, CHLOROPLASTIC"/>
    <property type="match status" value="1"/>
</dbReference>
<dbReference type="Pfam" id="PF13365">
    <property type="entry name" value="Trypsin_2"/>
    <property type="match status" value="1"/>
</dbReference>
<evidence type="ECO:0000313" key="8">
    <source>
        <dbReference type="Proteomes" id="UP000744769"/>
    </source>
</evidence>
<evidence type="ECO:0000259" key="6">
    <source>
        <dbReference type="Pfam" id="PF13180"/>
    </source>
</evidence>
<dbReference type="Proteomes" id="UP000744769">
    <property type="component" value="Unassembled WGS sequence"/>
</dbReference>
<keyword evidence="8" id="KW-1185">Reference proteome</keyword>
<dbReference type="GO" id="GO:0004252">
    <property type="term" value="F:serine-type endopeptidase activity"/>
    <property type="evidence" value="ECO:0007669"/>
    <property type="project" value="InterPro"/>
</dbReference>
<name>A0A967AZT7_9MICO</name>
<feature type="chain" id="PRO_5037905069" evidence="5">
    <location>
        <begin position="27"/>
        <end position="381"/>
    </location>
</feature>
<keyword evidence="5" id="KW-0732">Signal</keyword>
<protein>
    <submittedName>
        <fullName evidence="7">PDZ domain-containing protein</fullName>
    </submittedName>
</protein>
<accession>A0A967AZT7</accession>
<feature type="signal peptide" evidence="5">
    <location>
        <begin position="1"/>
        <end position="26"/>
    </location>
</feature>
<evidence type="ECO:0000256" key="1">
    <source>
        <dbReference type="ARBA" id="ARBA00010541"/>
    </source>
</evidence>
<comment type="caution">
    <text evidence="7">The sequence shown here is derived from an EMBL/GenBank/DDBJ whole genome shotgun (WGS) entry which is preliminary data.</text>
</comment>
<dbReference type="AlphaFoldDB" id="A0A967AZT7"/>
<dbReference type="GO" id="GO:0006508">
    <property type="term" value="P:proteolysis"/>
    <property type="evidence" value="ECO:0007669"/>
    <property type="project" value="UniProtKB-KW"/>
</dbReference>
<dbReference type="InterPro" id="IPR036034">
    <property type="entry name" value="PDZ_sf"/>
</dbReference>
<dbReference type="PRINTS" id="PR00834">
    <property type="entry name" value="PROTEASES2C"/>
</dbReference>
<dbReference type="InterPro" id="IPR043504">
    <property type="entry name" value="Peptidase_S1_PA_chymotrypsin"/>
</dbReference>
<evidence type="ECO:0000313" key="7">
    <source>
        <dbReference type="EMBL" id="NHN56151.1"/>
    </source>
</evidence>
<dbReference type="InterPro" id="IPR001940">
    <property type="entry name" value="Peptidase_S1C"/>
</dbReference>
<dbReference type="RefSeq" id="WP_166196650.1">
    <property type="nucleotide sequence ID" value="NZ_JAAOIV010000007.1"/>
</dbReference>
<dbReference type="Gene3D" id="2.30.42.10">
    <property type="match status" value="1"/>
</dbReference>
<dbReference type="InterPro" id="IPR001478">
    <property type="entry name" value="PDZ"/>
</dbReference>
<feature type="domain" description="PDZ" evidence="6">
    <location>
        <begin position="292"/>
        <end position="360"/>
    </location>
</feature>
<reference evidence="7" key="1">
    <citation type="submission" date="2020-03" db="EMBL/GenBank/DDBJ databases">
        <title>Draft sequencing of Calidifontibacter sp. DB0510.</title>
        <authorList>
            <person name="Kim D.-U."/>
        </authorList>
    </citation>
    <scope>NUCLEOTIDE SEQUENCE</scope>
    <source>
        <strain evidence="7">DB0510</strain>
    </source>
</reference>
<comment type="similarity">
    <text evidence="1">Belongs to the peptidase S1C family.</text>
</comment>
<evidence type="ECO:0000256" key="2">
    <source>
        <dbReference type="ARBA" id="ARBA00022670"/>
    </source>
</evidence>
<proteinExistence type="inferred from homology"/>
<feature type="region of interest" description="Disordered" evidence="4">
    <location>
        <begin position="41"/>
        <end position="76"/>
    </location>
</feature>
<dbReference type="Pfam" id="PF13180">
    <property type="entry name" value="PDZ_2"/>
    <property type="match status" value="1"/>
</dbReference>
<evidence type="ECO:0000256" key="3">
    <source>
        <dbReference type="ARBA" id="ARBA00022801"/>
    </source>
</evidence>
<organism evidence="7 8">
    <name type="scientific">Metallococcus carri</name>
    <dbReference type="NCBI Taxonomy" id="1656884"/>
    <lineage>
        <taxon>Bacteria</taxon>
        <taxon>Bacillati</taxon>
        <taxon>Actinomycetota</taxon>
        <taxon>Actinomycetes</taxon>
        <taxon>Micrococcales</taxon>
        <taxon>Dermacoccaceae</taxon>
        <taxon>Metallococcus</taxon>
    </lineage>
</organism>
<dbReference type="InterPro" id="IPR009003">
    <property type="entry name" value="Peptidase_S1_PA"/>
</dbReference>